<gene>
    <name evidence="1" type="ORF">LCGC14_0821220</name>
</gene>
<dbReference type="EMBL" id="LAZR01002308">
    <property type="protein sequence ID" value="KKN31699.1"/>
    <property type="molecule type" value="Genomic_DNA"/>
</dbReference>
<proteinExistence type="predicted"/>
<dbReference type="AlphaFoldDB" id="A0A0F9PND4"/>
<evidence type="ECO:0000313" key="1">
    <source>
        <dbReference type="EMBL" id="KKN31699.1"/>
    </source>
</evidence>
<comment type="caution">
    <text evidence="1">The sequence shown here is derived from an EMBL/GenBank/DDBJ whole genome shotgun (WGS) entry which is preliminary data.</text>
</comment>
<reference evidence="1" key="1">
    <citation type="journal article" date="2015" name="Nature">
        <title>Complex archaea that bridge the gap between prokaryotes and eukaryotes.</title>
        <authorList>
            <person name="Spang A."/>
            <person name="Saw J.H."/>
            <person name="Jorgensen S.L."/>
            <person name="Zaremba-Niedzwiedzka K."/>
            <person name="Martijn J."/>
            <person name="Lind A.E."/>
            <person name="van Eijk R."/>
            <person name="Schleper C."/>
            <person name="Guy L."/>
            <person name="Ettema T.J."/>
        </authorList>
    </citation>
    <scope>NUCLEOTIDE SEQUENCE</scope>
</reference>
<name>A0A0F9PND4_9ZZZZ</name>
<organism evidence="1">
    <name type="scientific">marine sediment metagenome</name>
    <dbReference type="NCBI Taxonomy" id="412755"/>
    <lineage>
        <taxon>unclassified sequences</taxon>
        <taxon>metagenomes</taxon>
        <taxon>ecological metagenomes</taxon>
    </lineage>
</organism>
<protein>
    <submittedName>
        <fullName evidence="1">Uncharacterized protein</fullName>
    </submittedName>
</protein>
<accession>A0A0F9PND4</accession>
<sequence length="87" mass="10125">MNEQALILLRDHKRLMEKSHHSGEYMAWREKRDALLTSSGLTEIKAALGLPDDTPEPLVGVIWRLQQRIEDLEEMQMPSLLKSRRSE</sequence>